<evidence type="ECO:0008006" key="4">
    <source>
        <dbReference type="Google" id="ProtNLM"/>
    </source>
</evidence>
<evidence type="ECO:0000313" key="2">
    <source>
        <dbReference type="EMBL" id="MCP9271825.1"/>
    </source>
</evidence>
<feature type="region of interest" description="Disordered" evidence="1">
    <location>
        <begin position="42"/>
        <end position="92"/>
    </location>
</feature>
<accession>A0ABT1LY40</accession>
<dbReference type="RefSeq" id="WP_255058905.1">
    <property type="nucleotide sequence ID" value="NZ_JANDBD010000002.1"/>
</dbReference>
<evidence type="ECO:0000313" key="3">
    <source>
        <dbReference type="Proteomes" id="UP001651690"/>
    </source>
</evidence>
<gene>
    <name evidence="2" type="ORF">NM203_06475</name>
</gene>
<organism evidence="2 3">
    <name type="scientific">Mycolicibacterium arenosum</name>
    <dbReference type="NCBI Taxonomy" id="2952157"/>
    <lineage>
        <taxon>Bacteria</taxon>
        <taxon>Bacillati</taxon>
        <taxon>Actinomycetota</taxon>
        <taxon>Actinomycetes</taxon>
        <taxon>Mycobacteriales</taxon>
        <taxon>Mycobacteriaceae</taxon>
        <taxon>Mycolicibacterium</taxon>
    </lineage>
</organism>
<evidence type="ECO:0000256" key="1">
    <source>
        <dbReference type="SAM" id="MobiDB-lite"/>
    </source>
</evidence>
<sequence>MTRTERLSRAFTAAVLAGGLAIAGFGIVAGVAQLAGDTTIAAFNPQPEPPTRPGRIDPGGRVGFDPQPDPPGATRGFDPQPEPPTGGIAVGR</sequence>
<protein>
    <recommendedName>
        <fullName evidence="4">DUF2613 domain-containing protein</fullName>
    </recommendedName>
</protein>
<comment type="caution">
    <text evidence="2">The sequence shown here is derived from an EMBL/GenBank/DDBJ whole genome shotgun (WGS) entry which is preliminary data.</text>
</comment>
<reference evidence="2 3" key="1">
    <citation type="submission" date="2022-06" db="EMBL/GenBank/DDBJ databases">
        <title>Mycolicibacterium sp. CAU 1645 isolated from seawater.</title>
        <authorList>
            <person name="Kim W."/>
        </authorList>
    </citation>
    <scope>NUCLEOTIDE SEQUENCE [LARGE SCALE GENOMIC DNA]</scope>
    <source>
        <strain evidence="2 3">CAU 1645</strain>
    </source>
</reference>
<dbReference type="Proteomes" id="UP001651690">
    <property type="component" value="Unassembled WGS sequence"/>
</dbReference>
<proteinExistence type="predicted"/>
<keyword evidence="3" id="KW-1185">Reference proteome</keyword>
<dbReference type="EMBL" id="JANDBD010000002">
    <property type="protein sequence ID" value="MCP9271825.1"/>
    <property type="molecule type" value="Genomic_DNA"/>
</dbReference>
<name>A0ABT1LY40_9MYCO</name>